<organism evidence="2 3">
    <name type="scientific">Chryseobacterium wanjuense</name>
    <dbReference type="NCBI Taxonomy" id="356305"/>
    <lineage>
        <taxon>Bacteria</taxon>
        <taxon>Pseudomonadati</taxon>
        <taxon>Bacteroidota</taxon>
        <taxon>Flavobacteriia</taxon>
        <taxon>Flavobacteriales</taxon>
        <taxon>Weeksellaceae</taxon>
        <taxon>Chryseobacterium group</taxon>
        <taxon>Chryseobacterium</taxon>
    </lineage>
</organism>
<keyword evidence="3" id="KW-1185">Reference proteome</keyword>
<proteinExistence type="predicted"/>
<reference evidence="3" key="1">
    <citation type="submission" date="2016-10" db="EMBL/GenBank/DDBJ databases">
        <authorList>
            <person name="Varghese N."/>
            <person name="Submissions S."/>
        </authorList>
    </citation>
    <scope>NUCLEOTIDE SEQUENCE [LARGE SCALE GENOMIC DNA]</scope>
    <source>
        <strain evidence="3">DSM 17724</strain>
    </source>
</reference>
<dbReference type="EMBL" id="FOIU01000003">
    <property type="protein sequence ID" value="SEW47242.1"/>
    <property type="molecule type" value="Genomic_DNA"/>
</dbReference>
<name>A0A1I0RZK4_9FLAO</name>
<evidence type="ECO:0008006" key="4">
    <source>
        <dbReference type="Google" id="ProtNLM"/>
    </source>
</evidence>
<evidence type="ECO:0000313" key="2">
    <source>
        <dbReference type="EMBL" id="SEW47242.1"/>
    </source>
</evidence>
<evidence type="ECO:0000313" key="3">
    <source>
        <dbReference type="Proteomes" id="UP000199469"/>
    </source>
</evidence>
<protein>
    <recommendedName>
        <fullName evidence="4">LTXXQ motif family protein</fullName>
    </recommendedName>
</protein>
<dbReference type="STRING" id="356305.SAMN05421841_3473"/>
<feature type="chain" id="PRO_5011486601" description="LTXXQ motif family protein" evidence="1">
    <location>
        <begin position="27"/>
        <end position="128"/>
    </location>
</feature>
<evidence type="ECO:0000256" key="1">
    <source>
        <dbReference type="SAM" id="SignalP"/>
    </source>
</evidence>
<dbReference type="RefSeq" id="WP_089794838.1">
    <property type="nucleotide sequence ID" value="NZ_FOIU01000003.1"/>
</dbReference>
<dbReference type="Proteomes" id="UP000199469">
    <property type="component" value="Unassembled WGS sequence"/>
</dbReference>
<keyword evidence="1" id="KW-0732">Signal</keyword>
<dbReference type="OrthoDB" id="5569165at2"/>
<sequence length="128" mass="14914">MLLKQKKKLLLLVTAFLCTAFTSLSAQTKKLKDSTPEQRAKMQTEWMKTKLALNTTQVQQVYALNLQYAQKNDPVIQSNEGKRAKFKKLKAFQKEKSDALSHILDAGQYKKYQELKDQMVQNFKEKRK</sequence>
<accession>A0A1I0RZK4</accession>
<gene>
    <name evidence="2" type="ORF">SAMN05421841_3473</name>
</gene>
<dbReference type="AlphaFoldDB" id="A0A1I0RZK4"/>
<feature type="signal peptide" evidence="1">
    <location>
        <begin position="1"/>
        <end position="26"/>
    </location>
</feature>